<proteinExistence type="inferred from homology"/>
<dbReference type="NCBIfam" id="TIGR00215">
    <property type="entry name" value="lpxB"/>
    <property type="match status" value="1"/>
</dbReference>
<dbReference type="GO" id="GO:0005543">
    <property type="term" value="F:phospholipid binding"/>
    <property type="evidence" value="ECO:0007669"/>
    <property type="project" value="TreeGrafter"/>
</dbReference>
<evidence type="ECO:0000256" key="8">
    <source>
        <dbReference type="ARBA" id="ARBA00023098"/>
    </source>
</evidence>
<dbReference type="eggNOG" id="COG0763">
    <property type="taxonomic scope" value="Bacteria"/>
</dbReference>
<comment type="pathway">
    <text evidence="10">Bacterial outer membrane biogenesis; LPS lipid A biosynthesis.</text>
</comment>
<evidence type="ECO:0000256" key="1">
    <source>
        <dbReference type="ARBA" id="ARBA00002056"/>
    </source>
</evidence>
<comment type="catalytic activity">
    <reaction evidence="9 10">
        <text>a lipid X + a UDP-2-N,3-O-bis[(3R)-3-hydroxyacyl]-alpha-D-glucosamine = a lipid A disaccharide + UDP + H(+)</text>
        <dbReference type="Rhea" id="RHEA:67828"/>
        <dbReference type="ChEBI" id="CHEBI:15378"/>
        <dbReference type="ChEBI" id="CHEBI:58223"/>
        <dbReference type="ChEBI" id="CHEBI:137748"/>
        <dbReference type="ChEBI" id="CHEBI:176338"/>
        <dbReference type="ChEBI" id="CHEBI:176343"/>
        <dbReference type="EC" id="2.4.1.182"/>
    </reaction>
</comment>
<dbReference type="PANTHER" id="PTHR30372:SF4">
    <property type="entry name" value="LIPID-A-DISACCHARIDE SYNTHASE, MITOCHONDRIAL-RELATED"/>
    <property type="match status" value="1"/>
</dbReference>
<dbReference type="GO" id="GO:0008915">
    <property type="term" value="F:lipid-A-disaccharide synthase activity"/>
    <property type="evidence" value="ECO:0007669"/>
    <property type="project" value="UniProtKB-UniRule"/>
</dbReference>
<accession>B3DXW1</accession>
<dbReference type="GO" id="GO:0016020">
    <property type="term" value="C:membrane"/>
    <property type="evidence" value="ECO:0007669"/>
    <property type="project" value="GOC"/>
</dbReference>
<evidence type="ECO:0000256" key="4">
    <source>
        <dbReference type="ARBA" id="ARBA00022516"/>
    </source>
</evidence>
<dbReference type="SUPFAM" id="SSF53756">
    <property type="entry name" value="UDP-Glycosyltransferase/glycogen phosphorylase"/>
    <property type="match status" value="1"/>
</dbReference>
<dbReference type="EMBL" id="CP000975">
    <property type="protein sequence ID" value="ACD83913.1"/>
    <property type="molecule type" value="Genomic_DNA"/>
</dbReference>
<evidence type="ECO:0000313" key="12">
    <source>
        <dbReference type="Proteomes" id="UP000009149"/>
    </source>
</evidence>
<evidence type="ECO:0000256" key="6">
    <source>
        <dbReference type="ARBA" id="ARBA00022676"/>
    </source>
</evidence>
<dbReference type="PANTHER" id="PTHR30372">
    <property type="entry name" value="LIPID-A-DISACCHARIDE SYNTHASE"/>
    <property type="match status" value="1"/>
</dbReference>
<evidence type="ECO:0000256" key="5">
    <source>
        <dbReference type="ARBA" id="ARBA00022556"/>
    </source>
</evidence>
<organism evidence="11 12">
    <name type="scientific">Methylacidiphilum infernorum (isolate V4)</name>
    <name type="common">Methylokorus infernorum (strain V4)</name>
    <dbReference type="NCBI Taxonomy" id="481448"/>
    <lineage>
        <taxon>Bacteria</taxon>
        <taxon>Pseudomonadati</taxon>
        <taxon>Verrucomicrobiota</taxon>
        <taxon>Methylacidiphilae</taxon>
        <taxon>Methylacidiphilales</taxon>
        <taxon>Methylacidiphilaceae</taxon>
        <taxon>Methylacidiphilum (ex Ratnadevi et al. 2023)</taxon>
    </lineage>
</organism>
<dbReference type="HOGENOM" id="CLU_036577_0_1_0"/>
<reference evidence="11 12" key="1">
    <citation type="journal article" date="2008" name="Biol. Direct">
        <title>Complete genome sequence of the extremely acidophilic methanotroph isolate V4, Methylacidiphilum infernorum, a representative of the bacterial phylum Verrucomicrobia.</title>
        <authorList>
            <person name="Hou S."/>
            <person name="Makarova K.S."/>
            <person name="Saw J.H."/>
            <person name="Senin P."/>
            <person name="Ly B.V."/>
            <person name="Zhou Z."/>
            <person name="Ren Y."/>
            <person name="Wang J."/>
            <person name="Galperin M.Y."/>
            <person name="Omelchenko M.V."/>
            <person name="Wolf Y.I."/>
            <person name="Yutin N."/>
            <person name="Koonin E.V."/>
            <person name="Stott M.B."/>
            <person name="Mountain B.W."/>
            <person name="Crowe M.A."/>
            <person name="Smirnova A.V."/>
            <person name="Dunfield P.F."/>
            <person name="Feng L."/>
            <person name="Wang L."/>
            <person name="Alam M."/>
        </authorList>
    </citation>
    <scope>NUCLEOTIDE SEQUENCE [LARGE SCALE GENOMIC DNA]</scope>
    <source>
        <strain evidence="12">Isolate V4</strain>
    </source>
</reference>
<evidence type="ECO:0000256" key="10">
    <source>
        <dbReference type="HAMAP-Rule" id="MF_00392"/>
    </source>
</evidence>
<dbReference type="Pfam" id="PF02684">
    <property type="entry name" value="LpxB"/>
    <property type="match status" value="1"/>
</dbReference>
<keyword evidence="8 10" id="KW-0443">Lipid metabolism</keyword>
<sequence length="397" mass="44135">MKKMTQLRQSKAKFLLVAGETSGDIYGSLLMEAIGQSVPDAVFLGVGGPRMAAAGQVQLYDLSKLAVVGLVEVFKHLGEIRKIFLDLVHCALVEKPDCVILIDYPGFNLKLASKIRKELPSIKIVYYISPQVWAWHSQRAEKFNKLIDLMLVIFPFEKPWFEKHAPKLNVEWVGHPLMDRLLPNSLPTASSNAPKIALLPGSRKMEITSHLPILYKAAWKMVMRGKDYQFIWIAPNEELVEVGLSLLGLKDLPEWLRIQVGYPLSHISRCKLAILASGSVSLECALLGVPQIVIYKTNPLTYQVGKRLVKVPYLSIVNVLANEKVVPEFVQEAAQPEKISALAIKLMHDEGLRNEMRNKMMAVVNQLGSAGASQKAASLVLALLKGEQKKEIQSITS</sequence>
<dbReference type="GO" id="GO:0009245">
    <property type="term" value="P:lipid A biosynthetic process"/>
    <property type="evidence" value="ECO:0007669"/>
    <property type="project" value="UniProtKB-UniRule"/>
</dbReference>
<dbReference type="EC" id="2.4.1.182" evidence="2 10"/>
<dbReference type="STRING" id="481448.Minf_1859"/>
<evidence type="ECO:0000256" key="7">
    <source>
        <dbReference type="ARBA" id="ARBA00022679"/>
    </source>
</evidence>
<dbReference type="KEGG" id="min:Minf_1859"/>
<comment type="function">
    <text evidence="1 10">Condensation of UDP-2,3-diacylglucosamine and 2,3-diacylglucosamine-1-phosphate to form lipid A disaccharide, a precursor of lipid A, a phosphorylated glycolipid that anchors the lipopolysaccharide to the outer membrane of the cell.</text>
</comment>
<dbReference type="AlphaFoldDB" id="B3DXW1"/>
<keyword evidence="6 10" id="KW-0328">Glycosyltransferase</keyword>
<evidence type="ECO:0000313" key="11">
    <source>
        <dbReference type="EMBL" id="ACD83913.1"/>
    </source>
</evidence>
<protein>
    <recommendedName>
        <fullName evidence="3 10">Lipid-A-disaccharide synthase</fullName>
        <ecNumber evidence="2 10">2.4.1.182</ecNumber>
    </recommendedName>
</protein>
<evidence type="ECO:0000256" key="3">
    <source>
        <dbReference type="ARBA" id="ARBA00020902"/>
    </source>
</evidence>
<comment type="similarity">
    <text evidence="10">Belongs to the LpxB family.</text>
</comment>
<keyword evidence="4 10" id="KW-0444">Lipid biosynthesis</keyword>
<dbReference type="InterPro" id="IPR003835">
    <property type="entry name" value="Glyco_trans_19"/>
</dbReference>
<dbReference type="HAMAP" id="MF_00392">
    <property type="entry name" value="LpxB"/>
    <property type="match status" value="1"/>
</dbReference>
<dbReference type="UniPathway" id="UPA00973"/>
<dbReference type="Proteomes" id="UP000009149">
    <property type="component" value="Chromosome"/>
</dbReference>
<gene>
    <name evidence="10 11" type="primary">lpxB</name>
    <name evidence="11" type="ordered locus">Minf_1859</name>
</gene>
<name>B3DXW1_METI4</name>
<evidence type="ECO:0000256" key="2">
    <source>
        <dbReference type="ARBA" id="ARBA00012687"/>
    </source>
</evidence>
<evidence type="ECO:0000256" key="9">
    <source>
        <dbReference type="ARBA" id="ARBA00048975"/>
    </source>
</evidence>
<keyword evidence="7 10" id="KW-0808">Transferase</keyword>
<dbReference type="CAZy" id="GT19">
    <property type="family name" value="Glycosyltransferase Family 19"/>
</dbReference>
<keyword evidence="5 10" id="KW-0441">Lipid A biosynthesis</keyword>